<proteinExistence type="predicted"/>
<protein>
    <submittedName>
        <fullName evidence="1">Uncharacterized protein</fullName>
    </submittedName>
</protein>
<evidence type="ECO:0000313" key="1">
    <source>
        <dbReference type="EMBL" id="MPM94591.1"/>
    </source>
</evidence>
<comment type="caution">
    <text evidence="1">The sequence shown here is derived from an EMBL/GenBank/DDBJ whole genome shotgun (WGS) entry which is preliminary data.</text>
</comment>
<accession>A0A645DZ58</accession>
<dbReference type="AlphaFoldDB" id="A0A645DZ58"/>
<reference evidence="1" key="1">
    <citation type="submission" date="2019-08" db="EMBL/GenBank/DDBJ databases">
        <authorList>
            <person name="Kucharzyk K."/>
            <person name="Murdoch R.W."/>
            <person name="Higgins S."/>
            <person name="Loffler F."/>
        </authorList>
    </citation>
    <scope>NUCLEOTIDE SEQUENCE</scope>
</reference>
<name>A0A645DZ58_9ZZZZ</name>
<dbReference type="EMBL" id="VSSQ01041194">
    <property type="protein sequence ID" value="MPM94591.1"/>
    <property type="molecule type" value="Genomic_DNA"/>
</dbReference>
<gene>
    <name evidence="1" type="ORF">SDC9_141737</name>
</gene>
<organism evidence="1">
    <name type="scientific">bioreactor metagenome</name>
    <dbReference type="NCBI Taxonomy" id="1076179"/>
    <lineage>
        <taxon>unclassified sequences</taxon>
        <taxon>metagenomes</taxon>
        <taxon>ecological metagenomes</taxon>
    </lineage>
</organism>
<sequence length="63" mass="7443">MSREKEFYRDNLELLLKAFPQKNVLNIADVAKWAGCDRRTAEKRYFPTEKKLITVAELARRIS</sequence>